<feature type="compositionally biased region" description="Low complexity" evidence="1">
    <location>
        <begin position="28"/>
        <end position="46"/>
    </location>
</feature>
<evidence type="ECO:0000259" key="2">
    <source>
        <dbReference type="PROSITE" id="PS50112"/>
    </source>
</evidence>
<reference evidence="3 4" key="1">
    <citation type="journal article" date="2015" name="Genome Announc.">
        <title>Complete Genome Sequence of Methylobacterium aquaticum Strain 22A, Isolated from Racomitrium japonicum Moss.</title>
        <authorList>
            <person name="Tani A."/>
            <person name="Ogura Y."/>
            <person name="Hayashi T."/>
            <person name="Kimbara K."/>
        </authorList>
    </citation>
    <scope>NUCLEOTIDE SEQUENCE [LARGE SCALE GENOMIC DNA]</scope>
    <source>
        <strain evidence="3 4">MA-22A</strain>
        <plasmid evidence="4">Plasmid pMaq22A_1p DNA</plasmid>
    </source>
</reference>
<dbReference type="KEGG" id="maqu:Maq22A_1p34940"/>
<keyword evidence="3" id="KW-0614">Plasmid</keyword>
<dbReference type="InterPro" id="IPR013767">
    <property type="entry name" value="PAS_fold"/>
</dbReference>
<dbReference type="CDD" id="cd00130">
    <property type="entry name" value="PAS"/>
    <property type="match status" value="1"/>
</dbReference>
<dbReference type="InterPro" id="IPR035965">
    <property type="entry name" value="PAS-like_dom_sf"/>
</dbReference>
<evidence type="ECO:0000256" key="1">
    <source>
        <dbReference type="SAM" id="MobiDB-lite"/>
    </source>
</evidence>
<organism evidence="3 4">
    <name type="scientific">Methylobacterium aquaticum</name>
    <dbReference type="NCBI Taxonomy" id="270351"/>
    <lineage>
        <taxon>Bacteria</taxon>
        <taxon>Pseudomonadati</taxon>
        <taxon>Pseudomonadota</taxon>
        <taxon>Alphaproteobacteria</taxon>
        <taxon>Hyphomicrobiales</taxon>
        <taxon>Methylobacteriaceae</taxon>
        <taxon>Methylobacterium</taxon>
    </lineage>
</organism>
<sequence length="130" mass="13710">MRRRPTTCAGPSPSSLPSLLVSSARAYRPSGFGSSSSVPPTSCWSSRRPDCTGAAPPEGGAPSGRMLIKFVRIVVDAILAGSADAIVASDRDGIIRAWNPGAVRIFGYAEAEAVGQSLDIIMPERLRMRH</sequence>
<dbReference type="AlphaFoldDB" id="A0A0C6FQ90"/>
<evidence type="ECO:0000313" key="4">
    <source>
        <dbReference type="Proteomes" id="UP000061432"/>
    </source>
</evidence>
<reference evidence="4" key="2">
    <citation type="submission" date="2015-01" db="EMBL/GenBank/DDBJ databases">
        <title>Complete genome sequence of Methylobacterium aquaticum strain 22A.</title>
        <authorList>
            <person name="Tani A."/>
            <person name="Ogura Y."/>
            <person name="Hayashi T."/>
        </authorList>
    </citation>
    <scope>NUCLEOTIDE SEQUENCE [LARGE SCALE GENOMIC DNA]</scope>
    <source>
        <strain evidence="4">MA-22A</strain>
        <plasmid evidence="4">Plasmid pMaq22A_1p DNA</plasmid>
    </source>
</reference>
<dbReference type="EMBL" id="AP014705">
    <property type="protein sequence ID" value="BAQ49242.1"/>
    <property type="molecule type" value="Genomic_DNA"/>
</dbReference>
<proteinExistence type="predicted"/>
<accession>A0A0C6FQ90</accession>
<dbReference type="PROSITE" id="PS50112">
    <property type="entry name" value="PAS"/>
    <property type="match status" value="1"/>
</dbReference>
<evidence type="ECO:0000313" key="3">
    <source>
        <dbReference type="EMBL" id="BAQ49242.1"/>
    </source>
</evidence>
<feature type="region of interest" description="Disordered" evidence="1">
    <location>
        <begin position="28"/>
        <end position="61"/>
    </location>
</feature>
<dbReference type="Pfam" id="PF00989">
    <property type="entry name" value="PAS"/>
    <property type="match status" value="1"/>
</dbReference>
<dbReference type="Gene3D" id="3.30.450.20">
    <property type="entry name" value="PAS domain"/>
    <property type="match status" value="1"/>
</dbReference>
<geneLocation type="plasmid" evidence="4">
    <name>pMaq22A_1p DNA</name>
</geneLocation>
<dbReference type="InterPro" id="IPR000014">
    <property type="entry name" value="PAS"/>
</dbReference>
<dbReference type="SUPFAM" id="SSF55785">
    <property type="entry name" value="PYP-like sensor domain (PAS domain)"/>
    <property type="match status" value="1"/>
</dbReference>
<feature type="domain" description="PAS" evidence="2">
    <location>
        <begin position="78"/>
        <end position="124"/>
    </location>
</feature>
<dbReference type="NCBIfam" id="TIGR00229">
    <property type="entry name" value="sensory_box"/>
    <property type="match status" value="1"/>
</dbReference>
<dbReference type="Proteomes" id="UP000061432">
    <property type="component" value="Plasmid pMaq22A_1p"/>
</dbReference>
<dbReference type="GO" id="GO:0006355">
    <property type="term" value="P:regulation of DNA-templated transcription"/>
    <property type="evidence" value="ECO:0007669"/>
    <property type="project" value="InterPro"/>
</dbReference>
<dbReference type="PATRIC" id="fig|270351.10.peg.6297"/>
<protein>
    <submittedName>
        <fullName evidence="3">Putative PAS/PAC sensor protein</fullName>
    </submittedName>
</protein>
<gene>
    <name evidence="3" type="primary">atoS</name>
    <name evidence="3" type="ORF">Maq22A_1p34940</name>
</gene>
<name>A0A0C6FQ90_9HYPH</name>